<comment type="subunit">
    <text evidence="3">Mammalian complex I is composed of 45 different subunits.</text>
</comment>
<keyword evidence="8" id="KW-0249">Electron transport</keyword>
<comment type="subcellular location">
    <subcellularLocation>
        <location evidence="1">Mitochondrion inner membrane</location>
        <topology evidence="1">Peripheral membrane protein</topology>
        <orientation evidence="1">Matrix side</orientation>
    </subcellularLocation>
</comment>
<evidence type="ECO:0000256" key="12">
    <source>
        <dbReference type="ARBA" id="ARBA00032352"/>
    </source>
</evidence>
<evidence type="ECO:0000256" key="3">
    <source>
        <dbReference type="ARBA" id="ARBA00011790"/>
    </source>
</evidence>
<evidence type="ECO:0000256" key="6">
    <source>
        <dbReference type="ARBA" id="ARBA00022660"/>
    </source>
</evidence>
<dbReference type="Pfam" id="PF05347">
    <property type="entry name" value="Complex1_LYR"/>
    <property type="match status" value="1"/>
</dbReference>
<keyword evidence="5" id="KW-0813">Transport</keyword>
<dbReference type="AlphaFoldDB" id="A0A0N8EIJ9"/>
<keyword evidence="7" id="KW-0999">Mitochondrion inner membrane</keyword>
<dbReference type="InterPro" id="IPR016488">
    <property type="entry name" value="NADH_Ub_cplx-1_asu_su-6"/>
</dbReference>
<evidence type="ECO:0000256" key="4">
    <source>
        <dbReference type="ARBA" id="ARBA00016386"/>
    </source>
</evidence>
<keyword evidence="6" id="KW-0679">Respiratory chain</keyword>
<evidence type="ECO:0000256" key="7">
    <source>
        <dbReference type="ARBA" id="ARBA00022792"/>
    </source>
</evidence>
<keyword evidence="9" id="KW-0496">Mitochondrion</keyword>
<sequence length="187" mass="21659">MSITLTSFTCRFFSNSSRSLARHWDSFFGISYSNTMYGTWRYQALYKLSTLLRASALSTDKSGLTCLTPDLITVPAVEAILLVDSAEARKRVLNLYKAWYRQVPYIVLEYDIPKNESQCRAKLREEFEKNRHVKDVRVIDMLVVKGQMELVETVKRWKQKGHVMNYFKAPINPKPKDFLSKFLAGSV</sequence>
<dbReference type="InterPro" id="IPR045299">
    <property type="entry name" value="Complex1_LYR_NDUFA6_LYRM6"/>
</dbReference>
<evidence type="ECO:0000313" key="14">
    <source>
        <dbReference type="EMBL" id="JAN71461.1"/>
    </source>
</evidence>
<dbReference type="GO" id="GO:0045271">
    <property type="term" value="C:respiratory chain complex I"/>
    <property type="evidence" value="ECO:0007669"/>
    <property type="project" value="InterPro"/>
</dbReference>
<dbReference type="OrthoDB" id="14535at2759"/>
<keyword evidence="10" id="KW-0472">Membrane</keyword>
<proteinExistence type="inferred from homology"/>
<protein>
    <recommendedName>
        <fullName evidence="4">NADH dehydrogenase [ubiquinone] 1 alpha subcomplex subunit 6</fullName>
    </recommendedName>
    <alternativeName>
        <fullName evidence="11">Complex I-B14</fullName>
    </alternativeName>
    <alternativeName>
        <fullName evidence="12">NADH-ubiquinone oxidoreductase B14 subunit</fullName>
    </alternativeName>
</protein>
<dbReference type="PANTHER" id="PTHR12964">
    <property type="entry name" value="NADH-UBIQUINONE OXIDOREDUCTASE B14 SUBUNIT"/>
    <property type="match status" value="1"/>
</dbReference>
<organism evidence="14">
    <name type="scientific">Daphnia magna</name>
    <dbReference type="NCBI Taxonomy" id="35525"/>
    <lineage>
        <taxon>Eukaryota</taxon>
        <taxon>Metazoa</taxon>
        <taxon>Ecdysozoa</taxon>
        <taxon>Arthropoda</taxon>
        <taxon>Crustacea</taxon>
        <taxon>Branchiopoda</taxon>
        <taxon>Diplostraca</taxon>
        <taxon>Cladocera</taxon>
        <taxon>Anomopoda</taxon>
        <taxon>Daphniidae</taxon>
        <taxon>Daphnia</taxon>
    </lineage>
</organism>
<keyword evidence="14" id="KW-0830">Ubiquinone</keyword>
<accession>A0A0N8EIJ9</accession>
<evidence type="ECO:0000256" key="13">
    <source>
        <dbReference type="ARBA" id="ARBA00046116"/>
    </source>
</evidence>
<dbReference type="GO" id="GO:0005743">
    <property type="term" value="C:mitochondrial inner membrane"/>
    <property type="evidence" value="ECO:0007669"/>
    <property type="project" value="UniProtKB-SubCell"/>
</dbReference>
<dbReference type="PANTHER" id="PTHR12964:SF0">
    <property type="entry name" value="NADH DEHYDROGENASE [UBIQUINONE] 1 ALPHA SUBCOMPLEX SUBUNIT 6"/>
    <property type="match status" value="1"/>
</dbReference>
<reference evidence="14" key="1">
    <citation type="submission" date="2015-10" db="EMBL/GenBank/DDBJ databases">
        <title>EvidentialGene: Evidence-directed Construction of Complete mRNA Transcriptomes without Genomes.</title>
        <authorList>
            <person name="Gilbert D.G."/>
        </authorList>
    </citation>
    <scope>NUCLEOTIDE SEQUENCE</scope>
</reference>
<dbReference type="CDD" id="cd20266">
    <property type="entry name" value="Complex1_LYR_NDUFA6_LYRM6"/>
    <property type="match status" value="1"/>
</dbReference>
<comment type="similarity">
    <text evidence="2">Belongs to the complex I LYR family.</text>
</comment>
<evidence type="ECO:0000256" key="11">
    <source>
        <dbReference type="ARBA" id="ARBA00030213"/>
    </source>
</evidence>
<evidence type="ECO:0000256" key="2">
    <source>
        <dbReference type="ARBA" id="ARBA00009508"/>
    </source>
</evidence>
<comment type="function">
    <text evidence="13">Accessory subunit of the mitochondrial membrane respiratory chain NADH dehydrogenase (Complex I), that is believed to be not involved in catalysis. Required for proper complex I assembly. Complex I functions in the transfer of electrons from NADH to the respiratory chain. The immediate electron acceptor for the enzyme is believed to be ubiquinone.</text>
</comment>
<evidence type="ECO:0000256" key="10">
    <source>
        <dbReference type="ARBA" id="ARBA00023136"/>
    </source>
</evidence>
<evidence type="ECO:0000256" key="8">
    <source>
        <dbReference type="ARBA" id="ARBA00022982"/>
    </source>
</evidence>
<dbReference type="InterPro" id="IPR008011">
    <property type="entry name" value="Complex1_LYR_dom"/>
</dbReference>
<name>A0A0N8EIJ9_9CRUS</name>
<evidence type="ECO:0000256" key="1">
    <source>
        <dbReference type="ARBA" id="ARBA00004443"/>
    </source>
</evidence>
<dbReference type="EMBL" id="GDIQ01023276">
    <property type="protein sequence ID" value="JAN71461.1"/>
    <property type="molecule type" value="Transcribed_RNA"/>
</dbReference>
<evidence type="ECO:0000256" key="9">
    <source>
        <dbReference type="ARBA" id="ARBA00023128"/>
    </source>
</evidence>
<dbReference type="GO" id="GO:0006979">
    <property type="term" value="P:response to oxidative stress"/>
    <property type="evidence" value="ECO:0007669"/>
    <property type="project" value="TreeGrafter"/>
</dbReference>
<evidence type="ECO:0000256" key="5">
    <source>
        <dbReference type="ARBA" id="ARBA00022448"/>
    </source>
</evidence>